<reference evidence="2" key="1">
    <citation type="journal article" date="2021" name="Nat. Commun.">
        <title>Genomic analyses provide insights into spinach domestication and the genetic basis of agronomic traits.</title>
        <authorList>
            <person name="Cai X."/>
            <person name="Sun X."/>
            <person name="Xu C."/>
            <person name="Sun H."/>
            <person name="Wang X."/>
            <person name="Ge C."/>
            <person name="Zhang Z."/>
            <person name="Wang Q."/>
            <person name="Fei Z."/>
            <person name="Jiao C."/>
            <person name="Wang Q."/>
        </authorList>
    </citation>
    <scope>NUCLEOTIDE SEQUENCE [LARGE SCALE GENOMIC DNA]</scope>
    <source>
        <strain evidence="2">cv. Varoflay</strain>
    </source>
</reference>
<reference evidence="3" key="2">
    <citation type="submission" date="2025-08" db="UniProtKB">
        <authorList>
            <consortium name="RefSeq"/>
        </authorList>
    </citation>
    <scope>IDENTIFICATION</scope>
    <source>
        <tissue evidence="3">Leaf</tissue>
    </source>
</reference>
<evidence type="ECO:0000313" key="3">
    <source>
        <dbReference type="RefSeq" id="XP_021843653.2"/>
    </source>
</evidence>
<dbReference type="AlphaFoldDB" id="A0A9R0JR82"/>
<gene>
    <name evidence="3" type="primary">LOC110783611</name>
</gene>
<dbReference type="Proteomes" id="UP000813463">
    <property type="component" value="Chromosome 4"/>
</dbReference>
<proteinExistence type="predicted"/>
<sequence>MDTSWIDLRKGDTRYYNGCMEFLEVAKETLLKGKTRCPCNKCKLNKWFDLGEVGGHILFNGFYKNYRQWIFHRRVEVSNTLEIPNDQENVVGRDDMNGLLRAAFKVDNSPQPTNKPQDPSLSEANFEDEYSYDMHEELNFECEEDDEFPSTNTNEEEAKYKRLREASDEDAFPYIKEFPSSYYEGIKIMNDLGLGYEKIHACPNDCMLYWGEFAGKSECHICHRSRWKNVKEKEGESSVKDKGTCKKGVPAKVMRYFPLIPRLKRLYMSSKTAEDMRWHFDRKDGNIISHPADGEAWKMFDKRY</sequence>
<protein>
    <recommendedName>
        <fullName evidence="1">Transposase-associated domain-containing protein</fullName>
    </recommendedName>
</protein>
<keyword evidence="2" id="KW-1185">Reference proteome</keyword>
<dbReference type="InterPro" id="IPR029480">
    <property type="entry name" value="Transpos_assoc"/>
</dbReference>
<dbReference type="GeneID" id="110783611"/>
<dbReference type="RefSeq" id="XP_021843653.2">
    <property type="nucleotide sequence ID" value="XM_021987961.2"/>
</dbReference>
<dbReference type="PANTHER" id="PTHR10775:SF192">
    <property type="match status" value="1"/>
</dbReference>
<evidence type="ECO:0000259" key="1">
    <source>
        <dbReference type="Pfam" id="PF13963"/>
    </source>
</evidence>
<name>A0A9R0JR82_SPIOL</name>
<accession>A0A9R0JR82</accession>
<dbReference type="Pfam" id="PF13963">
    <property type="entry name" value="Transpos_assoc"/>
    <property type="match status" value="1"/>
</dbReference>
<feature type="domain" description="Transposase-associated" evidence="1">
    <location>
        <begin position="4"/>
        <end position="72"/>
    </location>
</feature>
<dbReference type="KEGG" id="soe:110783611"/>
<dbReference type="PANTHER" id="PTHR10775">
    <property type="entry name" value="OS08G0208400 PROTEIN"/>
    <property type="match status" value="1"/>
</dbReference>
<organism evidence="2 3">
    <name type="scientific">Spinacia oleracea</name>
    <name type="common">Spinach</name>
    <dbReference type="NCBI Taxonomy" id="3562"/>
    <lineage>
        <taxon>Eukaryota</taxon>
        <taxon>Viridiplantae</taxon>
        <taxon>Streptophyta</taxon>
        <taxon>Embryophyta</taxon>
        <taxon>Tracheophyta</taxon>
        <taxon>Spermatophyta</taxon>
        <taxon>Magnoliopsida</taxon>
        <taxon>eudicotyledons</taxon>
        <taxon>Gunneridae</taxon>
        <taxon>Pentapetalae</taxon>
        <taxon>Caryophyllales</taxon>
        <taxon>Chenopodiaceae</taxon>
        <taxon>Chenopodioideae</taxon>
        <taxon>Anserineae</taxon>
        <taxon>Spinacia</taxon>
    </lineage>
</organism>
<evidence type="ECO:0000313" key="2">
    <source>
        <dbReference type="Proteomes" id="UP000813463"/>
    </source>
</evidence>